<dbReference type="Proteomes" id="UP000321917">
    <property type="component" value="Unassembled WGS sequence"/>
</dbReference>
<gene>
    <name evidence="5" type="ORF">ESZ26_18600</name>
    <name evidence="6" type="ORF">ESZ27_18535</name>
</gene>
<dbReference type="GO" id="GO:0004550">
    <property type="term" value="F:nucleoside diphosphate kinase activity"/>
    <property type="evidence" value="ECO:0007669"/>
    <property type="project" value="TreeGrafter"/>
</dbReference>
<dbReference type="EMBL" id="VOLR01000050">
    <property type="protein sequence ID" value="TWX53607.1"/>
    <property type="molecule type" value="Genomic_DNA"/>
</dbReference>
<evidence type="ECO:0000313" key="7">
    <source>
        <dbReference type="Proteomes" id="UP000321525"/>
    </source>
</evidence>
<dbReference type="AlphaFoldDB" id="A0A5C6Q294"/>
<sequence length="214" mass="24457">MNCPFVVFEGIDGAGKTEISALVAKKLNGMHLESPTGKFNELRKYVDDNLSDNGRFHFYLASSYDLSNKVKESKASNTSIVCARYIHSTIIGYASRQNIDIESVYESILGKLNDIEQPDLTIFLYVDQDNQRSRITSRNDNQNSKNDYMCLQNEDYQKRLSANYRYVAEKEGWRYIDTSSKTIEEVVSLCIKSINSIQLYHDGPCNKICVTAYH</sequence>
<dbReference type="InterPro" id="IPR039430">
    <property type="entry name" value="Thymidylate_kin-like_dom"/>
</dbReference>
<evidence type="ECO:0000313" key="8">
    <source>
        <dbReference type="Proteomes" id="UP000321917"/>
    </source>
</evidence>
<dbReference type="PANTHER" id="PTHR10344">
    <property type="entry name" value="THYMIDYLATE KINASE"/>
    <property type="match status" value="1"/>
</dbReference>
<dbReference type="GO" id="GO:0005524">
    <property type="term" value="F:ATP binding"/>
    <property type="evidence" value="ECO:0007669"/>
    <property type="project" value="UniProtKB-KW"/>
</dbReference>
<evidence type="ECO:0000256" key="3">
    <source>
        <dbReference type="ARBA" id="ARBA00022840"/>
    </source>
</evidence>
<dbReference type="OrthoDB" id="9774907at2"/>
<keyword evidence="7" id="KW-1185">Reference proteome</keyword>
<keyword evidence="2" id="KW-0547">Nucleotide-binding</keyword>
<evidence type="ECO:0000259" key="4">
    <source>
        <dbReference type="Pfam" id="PF02223"/>
    </source>
</evidence>
<dbReference type="Proteomes" id="UP000321525">
    <property type="component" value="Unassembled WGS sequence"/>
</dbReference>
<comment type="caution">
    <text evidence="6">The sequence shown here is derived from an EMBL/GenBank/DDBJ whole genome shotgun (WGS) entry which is preliminary data.</text>
</comment>
<dbReference type="GO" id="GO:0005737">
    <property type="term" value="C:cytoplasm"/>
    <property type="evidence" value="ECO:0007669"/>
    <property type="project" value="TreeGrafter"/>
</dbReference>
<dbReference type="GO" id="GO:0006233">
    <property type="term" value="P:dTDP biosynthetic process"/>
    <property type="evidence" value="ECO:0007669"/>
    <property type="project" value="TreeGrafter"/>
</dbReference>
<dbReference type="GO" id="GO:0006227">
    <property type="term" value="P:dUDP biosynthetic process"/>
    <property type="evidence" value="ECO:0007669"/>
    <property type="project" value="TreeGrafter"/>
</dbReference>
<dbReference type="EMBL" id="VOLQ01000068">
    <property type="protein sequence ID" value="TWX62732.1"/>
    <property type="molecule type" value="Genomic_DNA"/>
</dbReference>
<keyword evidence="3" id="KW-0067">ATP-binding</keyword>
<evidence type="ECO:0000313" key="6">
    <source>
        <dbReference type="EMBL" id="TWX62732.1"/>
    </source>
</evidence>
<feature type="domain" description="Thymidylate kinase-like" evidence="4">
    <location>
        <begin position="8"/>
        <end position="188"/>
    </location>
</feature>
<evidence type="ECO:0000313" key="5">
    <source>
        <dbReference type="EMBL" id="TWX53607.1"/>
    </source>
</evidence>
<proteinExistence type="inferred from homology"/>
<dbReference type="PANTHER" id="PTHR10344:SF4">
    <property type="entry name" value="UMP-CMP KINASE 2, MITOCHONDRIAL"/>
    <property type="match status" value="1"/>
</dbReference>
<dbReference type="GO" id="GO:0004798">
    <property type="term" value="F:dTMP kinase activity"/>
    <property type="evidence" value="ECO:0007669"/>
    <property type="project" value="TreeGrafter"/>
</dbReference>
<dbReference type="Pfam" id="PF02223">
    <property type="entry name" value="Thymidylate_kin"/>
    <property type="match status" value="1"/>
</dbReference>
<organism evidence="6 8">
    <name type="scientific">Colwellia hornerae</name>
    <dbReference type="NCBI Taxonomy" id="89402"/>
    <lineage>
        <taxon>Bacteria</taxon>
        <taxon>Pseudomonadati</taxon>
        <taxon>Pseudomonadota</taxon>
        <taxon>Gammaproteobacteria</taxon>
        <taxon>Alteromonadales</taxon>
        <taxon>Colwelliaceae</taxon>
        <taxon>Colwellia</taxon>
    </lineage>
</organism>
<dbReference type="SUPFAM" id="SSF52540">
    <property type="entry name" value="P-loop containing nucleoside triphosphate hydrolases"/>
    <property type="match status" value="1"/>
</dbReference>
<protein>
    <recommendedName>
        <fullName evidence="4">Thymidylate kinase-like domain-containing protein</fullName>
    </recommendedName>
</protein>
<reference evidence="6 8" key="1">
    <citation type="submission" date="2019-07" db="EMBL/GenBank/DDBJ databases">
        <title>Genomes of sea-ice associated Colwellia species.</title>
        <authorList>
            <person name="Bowman J.P."/>
        </authorList>
    </citation>
    <scope>NUCLEOTIDE SEQUENCE [LARGE SCALE GENOMIC DNA]</scope>
    <source>
        <strain evidence="5 7">ACAM 607</strain>
        <strain evidence="6 8">IC036</strain>
    </source>
</reference>
<accession>A0A5C6Q294</accession>
<dbReference type="RefSeq" id="WP_146801250.1">
    <property type="nucleotide sequence ID" value="NZ_VOLP01000048.1"/>
</dbReference>
<name>A0A5C6Q294_9GAMM</name>
<evidence type="ECO:0000256" key="2">
    <source>
        <dbReference type="ARBA" id="ARBA00022741"/>
    </source>
</evidence>
<evidence type="ECO:0000256" key="1">
    <source>
        <dbReference type="ARBA" id="ARBA00009776"/>
    </source>
</evidence>
<dbReference type="GO" id="GO:0006235">
    <property type="term" value="P:dTTP biosynthetic process"/>
    <property type="evidence" value="ECO:0007669"/>
    <property type="project" value="TreeGrafter"/>
</dbReference>
<dbReference type="InterPro" id="IPR027417">
    <property type="entry name" value="P-loop_NTPase"/>
</dbReference>
<comment type="similarity">
    <text evidence="1">Belongs to the thymidylate kinase family.</text>
</comment>
<dbReference type="Gene3D" id="3.40.50.300">
    <property type="entry name" value="P-loop containing nucleotide triphosphate hydrolases"/>
    <property type="match status" value="1"/>
</dbReference>